<sequence length="244" mass="28942">MKMDEKLEKEREERRKLFLSWDIENDLPCEVGDYVLKRIDFPTMEDRKTGKVKTNIRVYTAFAWENEKNGWMVKAIFDEETKDYMVKMDLRLMTLTQLESITGDFEQFKKRVRELTPKAIEKELIHLERVSVLAAAKGFMKWNYEKVMPERMGQYKRIIKPVNPVEGLNGSFIIGAYECRERNIGVLFFYNIYREEYYGELRAGGIPVIVHQYDATTINEFSSHLEAYLEKDLETLYENPVVED</sequence>
<organism evidence="1 2">
    <name type="scientific">Dialister invisus</name>
    <dbReference type="NCBI Taxonomy" id="218538"/>
    <lineage>
        <taxon>Bacteria</taxon>
        <taxon>Bacillati</taxon>
        <taxon>Bacillota</taxon>
        <taxon>Negativicutes</taxon>
        <taxon>Veillonellales</taxon>
        <taxon>Veillonellaceae</taxon>
        <taxon>Dialister</taxon>
    </lineage>
</organism>
<dbReference type="AlphaFoldDB" id="A0A930FNN7"/>
<dbReference type="Proteomes" id="UP000757890">
    <property type="component" value="Unassembled WGS sequence"/>
</dbReference>
<dbReference type="EMBL" id="JABZMK010000001">
    <property type="protein sequence ID" value="MBF1128626.1"/>
    <property type="molecule type" value="Genomic_DNA"/>
</dbReference>
<protein>
    <submittedName>
        <fullName evidence="1">Uncharacterized protein</fullName>
    </submittedName>
</protein>
<evidence type="ECO:0000313" key="2">
    <source>
        <dbReference type="Proteomes" id="UP000757890"/>
    </source>
</evidence>
<proteinExistence type="predicted"/>
<accession>A0A930FNN7</accession>
<name>A0A930FNN7_9FIRM</name>
<comment type="caution">
    <text evidence="1">The sequence shown here is derived from an EMBL/GenBank/DDBJ whole genome shotgun (WGS) entry which is preliminary data.</text>
</comment>
<reference evidence="1" key="1">
    <citation type="submission" date="2020-04" db="EMBL/GenBank/DDBJ databases">
        <title>Deep metagenomics examines the oral microbiome during advanced dental caries in children, revealing novel taxa and co-occurrences with host molecules.</title>
        <authorList>
            <person name="Baker J.L."/>
            <person name="Morton J.T."/>
            <person name="Dinis M."/>
            <person name="Alvarez R."/>
            <person name="Tran N.C."/>
            <person name="Knight R."/>
            <person name="Edlund A."/>
        </authorList>
    </citation>
    <scope>NUCLEOTIDE SEQUENCE</scope>
    <source>
        <strain evidence="1">JCVI_32_bin.14</strain>
    </source>
</reference>
<gene>
    <name evidence="1" type="ORF">HXL70_01050</name>
</gene>
<evidence type="ECO:0000313" key="1">
    <source>
        <dbReference type="EMBL" id="MBF1128626.1"/>
    </source>
</evidence>